<accession>A0A239I6B1</accession>
<gene>
    <name evidence="1" type="ORF">SAMN06264365_12797</name>
</gene>
<dbReference type="EMBL" id="FZNR01000027">
    <property type="protein sequence ID" value="SNS88902.1"/>
    <property type="molecule type" value="Genomic_DNA"/>
</dbReference>
<name>A0A239I6B1_9ACTN</name>
<reference evidence="1 2" key="1">
    <citation type="submission" date="2017-06" db="EMBL/GenBank/DDBJ databases">
        <authorList>
            <person name="Kim H.J."/>
            <person name="Triplett B.A."/>
        </authorList>
    </citation>
    <scope>NUCLEOTIDE SEQUENCE [LARGE SCALE GENOMIC DNA]</scope>
    <source>
        <strain evidence="1 2">DSM 43151</strain>
    </source>
</reference>
<evidence type="ECO:0000313" key="2">
    <source>
        <dbReference type="Proteomes" id="UP000198415"/>
    </source>
</evidence>
<dbReference type="AlphaFoldDB" id="A0A239I6B1"/>
<keyword evidence="2" id="KW-1185">Reference proteome</keyword>
<evidence type="ECO:0000313" key="1">
    <source>
        <dbReference type="EMBL" id="SNS88902.1"/>
    </source>
</evidence>
<dbReference type="Proteomes" id="UP000198415">
    <property type="component" value="Unassembled WGS sequence"/>
</dbReference>
<protein>
    <recommendedName>
        <fullName evidence="3">Immunity protein 35</fullName>
    </recommendedName>
</protein>
<proteinExistence type="predicted"/>
<sequence>MISRDRAVELIEAELLKYRDLWSSGAAVSEVEEHELGWVVHWAPVELLRGDHSYQIGGGGPYLVDRYDESVHGLGTVAYHTGAWVWEYLEQVKGVIPLDPLTESVRQLLIDDGAKAAMRHLRSRAPRLTPAQAKQYVTSVRDGLEPTPDLIELTRS</sequence>
<organism evidence="1 2">
    <name type="scientific">Actinoplanes regularis</name>
    <dbReference type="NCBI Taxonomy" id="52697"/>
    <lineage>
        <taxon>Bacteria</taxon>
        <taxon>Bacillati</taxon>
        <taxon>Actinomycetota</taxon>
        <taxon>Actinomycetes</taxon>
        <taxon>Micromonosporales</taxon>
        <taxon>Micromonosporaceae</taxon>
        <taxon>Actinoplanes</taxon>
    </lineage>
</organism>
<evidence type="ECO:0008006" key="3">
    <source>
        <dbReference type="Google" id="ProtNLM"/>
    </source>
</evidence>